<organism evidence="2 3">
    <name type="scientific">Ectocarpus siliculosus</name>
    <name type="common">Brown alga</name>
    <name type="synonym">Conferva siliculosa</name>
    <dbReference type="NCBI Taxonomy" id="2880"/>
    <lineage>
        <taxon>Eukaryota</taxon>
        <taxon>Sar</taxon>
        <taxon>Stramenopiles</taxon>
        <taxon>Ochrophyta</taxon>
        <taxon>PX clade</taxon>
        <taxon>Phaeophyceae</taxon>
        <taxon>Ectocarpales</taxon>
        <taxon>Ectocarpaceae</taxon>
        <taxon>Ectocarpus</taxon>
    </lineage>
</organism>
<evidence type="ECO:0000313" key="3">
    <source>
        <dbReference type="Proteomes" id="UP000002630"/>
    </source>
</evidence>
<keyword evidence="1" id="KW-0472">Membrane</keyword>
<sequence>MDARRSYGQIGTEARRQRFKLALGWGYVLAITVFGMVLMGGNMTLEDLAINCGTTSTKVGTVFVAKGAGTGVGALMSPKLYLSVRGNTVLSVGLVLLSAILLYFPFLSRVFTLHLAFFVQGLVVDVLMTGCQIMTRKVHGDKCNLWTGANVVSLGISSALFPVVAYLDDSLFDQYAILSGMSIAIAIILGVVIPAPESFEGLIEETPESLMMDTAAGGTARPEKSTWTRKCSLFYSKYSVEFNIGAMVLWLIGGTVSGTQSYCCIFRGARTGFAAHLDPQA</sequence>
<protein>
    <recommendedName>
        <fullName evidence="4">Nodulin-like domain-containing protein</fullName>
    </recommendedName>
</protein>
<feature type="transmembrane region" description="Helical" evidence="1">
    <location>
        <begin position="112"/>
        <end position="131"/>
    </location>
</feature>
<dbReference type="Gene3D" id="1.20.1250.20">
    <property type="entry name" value="MFS general substrate transporter like domains"/>
    <property type="match status" value="1"/>
</dbReference>
<feature type="transmembrane region" description="Helical" evidence="1">
    <location>
        <begin position="143"/>
        <end position="163"/>
    </location>
</feature>
<dbReference type="AlphaFoldDB" id="D8LF81"/>
<dbReference type="SUPFAM" id="SSF103473">
    <property type="entry name" value="MFS general substrate transporter"/>
    <property type="match status" value="1"/>
</dbReference>
<feature type="transmembrane region" description="Helical" evidence="1">
    <location>
        <begin position="21"/>
        <end position="39"/>
    </location>
</feature>
<reference evidence="2 3" key="1">
    <citation type="journal article" date="2010" name="Nature">
        <title>The Ectocarpus genome and the independent evolution of multicellularity in brown algae.</title>
        <authorList>
            <person name="Cock J.M."/>
            <person name="Sterck L."/>
            <person name="Rouze P."/>
            <person name="Scornet D."/>
            <person name="Allen A.E."/>
            <person name="Amoutzias G."/>
            <person name="Anthouard V."/>
            <person name="Artiguenave F."/>
            <person name="Aury J.M."/>
            <person name="Badger J.H."/>
            <person name="Beszteri B."/>
            <person name="Billiau K."/>
            <person name="Bonnet E."/>
            <person name="Bothwell J.H."/>
            <person name="Bowler C."/>
            <person name="Boyen C."/>
            <person name="Brownlee C."/>
            <person name="Carrano C.J."/>
            <person name="Charrier B."/>
            <person name="Cho G.Y."/>
            <person name="Coelho S.M."/>
            <person name="Collen J."/>
            <person name="Corre E."/>
            <person name="Da Silva C."/>
            <person name="Delage L."/>
            <person name="Delaroque N."/>
            <person name="Dittami S.M."/>
            <person name="Doulbeau S."/>
            <person name="Elias M."/>
            <person name="Farnham G."/>
            <person name="Gachon C.M."/>
            <person name="Gschloessl B."/>
            <person name="Heesch S."/>
            <person name="Jabbari K."/>
            <person name="Jubin C."/>
            <person name="Kawai H."/>
            <person name="Kimura K."/>
            <person name="Kloareg B."/>
            <person name="Kupper F.C."/>
            <person name="Lang D."/>
            <person name="Le Bail A."/>
            <person name="Leblanc C."/>
            <person name="Lerouge P."/>
            <person name="Lohr M."/>
            <person name="Lopez P.J."/>
            <person name="Martens C."/>
            <person name="Maumus F."/>
            <person name="Michel G."/>
            <person name="Miranda-Saavedra D."/>
            <person name="Morales J."/>
            <person name="Moreau H."/>
            <person name="Motomura T."/>
            <person name="Nagasato C."/>
            <person name="Napoli C.A."/>
            <person name="Nelson D.R."/>
            <person name="Nyvall-Collen P."/>
            <person name="Peters A.F."/>
            <person name="Pommier C."/>
            <person name="Potin P."/>
            <person name="Poulain J."/>
            <person name="Quesneville H."/>
            <person name="Read B."/>
            <person name="Rensing S.A."/>
            <person name="Ritter A."/>
            <person name="Rousvoal S."/>
            <person name="Samanta M."/>
            <person name="Samson G."/>
            <person name="Schroeder D.C."/>
            <person name="Segurens B."/>
            <person name="Strittmatter M."/>
            <person name="Tonon T."/>
            <person name="Tregear J.W."/>
            <person name="Valentin K."/>
            <person name="von Dassow P."/>
            <person name="Yamagishi T."/>
            <person name="Van de Peer Y."/>
            <person name="Wincker P."/>
        </authorList>
    </citation>
    <scope>NUCLEOTIDE SEQUENCE [LARGE SCALE GENOMIC DNA]</scope>
    <source>
        <strain evidence="3">Ec32 / CCAP1310/4</strain>
    </source>
</reference>
<feature type="transmembrane region" description="Helical" evidence="1">
    <location>
        <begin position="88"/>
        <end position="106"/>
    </location>
</feature>
<dbReference type="EMBL" id="FN649741">
    <property type="protein sequence ID" value="CBN78679.1"/>
    <property type="molecule type" value="Genomic_DNA"/>
</dbReference>
<feature type="transmembrane region" description="Helical" evidence="1">
    <location>
        <begin position="175"/>
        <end position="193"/>
    </location>
</feature>
<evidence type="ECO:0000313" key="2">
    <source>
        <dbReference type="EMBL" id="CBN78679.1"/>
    </source>
</evidence>
<dbReference type="EMBL" id="FN648007">
    <property type="protein sequence ID" value="CBN78679.1"/>
    <property type="molecule type" value="Genomic_DNA"/>
</dbReference>
<evidence type="ECO:0008006" key="4">
    <source>
        <dbReference type="Google" id="ProtNLM"/>
    </source>
</evidence>
<dbReference type="InParanoid" id="D8LF81"/>
<keyword evidence="3" id="KW-1185">Reference proteome</keyword>
<keyword evidence="1" id="KW-1133">Transmembrane helix</keyword>
<gene>
    <name evidence="2" type="ORF">Esi_0141_0081</name>
</gene>
<name>D8LF81_ECTSI</name>
<keyword evidence="1" id="KW-0812">Transmembrane</keyword>
<evidence type="ECO:0000256" key="1">
    <source>
        <dbReference type="SAM" id="Phobius"/>
    </source>
</evidence>
<accession>D8LF81</accession>
<dbReference type="OrthoDB" id="188328at2759"/>
<dbReference type="InterPro" id="IPR036259">
    <property type="entry name" value="MFS_trans_sf"/>
</dbReference>
<dbReference type="Proteomes" id="UP000002630">
    <property type="component" value="Linkage Group LG16"/>
</dbReference>
<proteinExistence type="predicted"/>